<accession>A0ABT0M8P0</accession>
<keyword evidence="3" id="KW-1133">Transmembrane helix</keyword>
<keyword evidence="3" id="KW-0472">Membrane</keyword>
<dbReference type="InterPro" id="IPR042565">
    <property type="entry name" value="T7SS_EssB_C"/>
</dbReference>
<evidence type="ECO:0000313" key="4">
    <source>
        <dbReference type="EMBL" id="MCL1631245.1"/>
    </source>
</evidence>
<evidence type="ECO:0000313" key="5">
    <source>
        <dbReference type="Proteomes" id="UP001203004"/>
    </source>
</evidence>
<comment type="caution">
    <text evidence="4">The sequence shown here is derived from an EMBL/GenBank/DDBJ whole genome shotgun (WGS) entry which is preliminary data.</text>
</comment>
<dbReference type="EMBL" id="JAMAST010000003">
    <property type="protein sequence ID" value="MCL1631245.1"/>
    <property type="molecule type" value="Genomic_DNA"/>
</dbReference>
<dbReference type="RefSeq" id="WP_249098835.1">
    <property type="nucleotide sequence ID" value="NZ_JAMAST010000003.1"/>
</dbReference>
<dbReference type="Proteomes" id="UP001203004">
    <property type="component" value="Unassembled WGS sequence"/>
</dbReference>
<organism evidence="4 5">
    <name type="scientific">Sporolactobacillus mangiferae</name>
    <dbReference type="NCBI Taxonomy" id="2940498"/>
    <lineage>
        <taxon>Bacteria</taxon>
        <taxon>Bacillati</taxon>
        <taxon>Bacillota</taxon>
        <taxon>Bacilli</taxon>
        <taxon>Bacillales</taxon>
        <taxon>Sporolactobacillaceae</taxon>
        <taxon>Sporolactobacillus</taxon>
    </lineage>
</organism>
<feature type="compositionally biased region" description="Polar residues" evidence="2">
    <location>
        <begin position="402"/>
        <end position="417"/>
    </location>
</feature>
<dbReference type="Gene3D" id="1.10.510.10">
    <property type="entry name" value="Transferase(Phosphotransferase) domain 1"/>
    <property type="match status" value="1"/>
</dbReference>
<protein>
    <submittedName>
        <fullName evidence="4">Type VII secretion protein EssB</fullName>
    </submittedName>
</protein>
<keyword evidence="5" id="KW-1185">Reference proteome</keyword>
<feature type="compositionally biased region" description="Low complexity" evidence="2">
    <location>
        <begin position="385"/>
        <end position="401"/>
    </location>
</feature>
<reference evidence="4 5" key="1">
    <citation type="submission" date="2022-05" db="EMBL/GenBank/DDBJ databases">
        <title>Sporolactobacillus sp nov CPB3-1, isolated from tree bark (Mangifera indica L.).</title>
        <authorList>
            <person name="Phuengjayaem S."/>
            <person name="Tanasupawat S."/>
        </authorList>
    </citation>
    <scope>NUCLEOTIDE SEQUENCE [LARGE SCALE GENOMIC DNA]</scope>
    <source>
        <strain evidence="4 5">CPB3-1</strain>
    </source>
</reference>
<dbReference type="Pfam" id="PF10140">
    <property type="entry name" value="YukC"/>
    <property type="match status" value="1"/>
</dbReference>
<keyword evidence="3" id="KW-0812">Transmembrane</keyword>
<dbReference type="InterPro" id="IPR018778">
    <property type="entry name" value="T7SS_EssB"/>
</dbReference>
<name>A0ABT0M8P0_9BACL</name>
<dbReference type="Gene3D" id="1.25.40.680">
    <property type="entry name" value="Type VII secretion system EssB, C-terminal-like domain"/>
    <property type="match status" value="1"/>
</dbReference>
<evidence type="ECO:0000256" key="3">
    <source>
        <dbReference type="SAM" id="Phobius"/>
    </source>
</evidence>
<proteinExistence type="inferred from homology"/>
<gene>
    <name evidence="4" type="primary">essB</name>
    <name evidence="4" type="ORF">M3N64_04690</name>
</gene>
<evidence type="ECO:0000256" key="1">
    <source>
        <dbReference type="ARBA" id="ARBA00010163"/>
    </source>
</evidence>
<dbReference type="NCBIfam" id="TIGR03926">
    <property type="entry name" value="T7_EssB"/>
    <property type="match status" value="1"/>
</dbReference>
<feature type="region of interest" description="Disordered" evidence="2">
    <location>
        <begin position="379"/>
        <end position="427"/>
    </location>
</feature>
<feature type="transmembrane region" description="Helical" evidence="3">
    <location>
        <begin position="220"/>
        <end position="240"/>
    </location>
</feature>
<comment type="similarity">
    <text evidence="1">Belongs to the EssB family.</text>
</comment>
<evidence type="ECO:0000256" key="2">
    <source>
        <dbReference type="SAM" id="MobiDB-lite"/>
    </source>
</evidence>
<sequence length="427" mass="48593">MTLANSFFQSKFDAAAETKDGQYILTFQRAKLPMRHEEELGVLQSIDDEMTRTIKTTEDEIVICSESRSALKPFAELQSEVLTEKLIFASNLIRYFERYEPSRLIPVCFPENLFFTSGFQPVFLHYGVKDSLPPLSFEREDVLQQVKAVLAVLLDPSNSFDTYIKFDFAAKTNRFVKDLLHCSSFESLAALVEKERRKEIISEKQSIRVPKTRHRLRSGLLIGSVALLIPLLVLTIYAFVIQLPREDLFQQSHEFFLENQYSDVVSSLNAVDYDKMPKVVRYELAVSYVKNEPLTDEQQQTILNDLTLQSNAHYYQYWIQVGRGDATGALNTARALNDRSLIAYALIKEKSAIQDDLSMNGKQKQERLQSIDAELKKYSDELQKVQSSSGDDQSSQGAVQSTTGDQQTKEQNSTPDQGKSAKDTNKK</sequence>